<accession>A0ABR3Y4S0</accession>
<name>A0ABR3Y4S0_9PEZI</name>
<keyword evidence="3" id="KW-1000">Mitochondrion outer membrane</keyword>
<dbReference type="Gene3D" id="1.10.8.60">
    <property type="match status" value="1"/>
</dbReference>
<dbReference type="PANTHER" id="PTHR45644:SF56">
    <property type="entry name" value="AAA ATPASE, PUTATIVE (AFU_ORTHOLOGUE AFUA_2G12920)-RELATED"/>
    <property type="match status" value="1"/>
</dbReference>
<sequence>MPTSRARALLLATHSRSIPRAVAVAGPRHAHRSEYRTFSTSKRRLARPDDTNTTNGGKYGSENRDTKEDISPVGDEGSATGQPSSTPGLEAYKETLRERGYGSARVRALRGKTVEEAPLFSIPEWFACQNVQLLDSSNIVRPNNAYLLQRRVAQLPRVEVADVDAAVRNAGSGGLEDLSRRLQDMQIPFRAPSPQEHIAYQELLAAARTEITAIPPLSSSSKRLNRPVTVLSLLNCKGSTFAKHLVRDLGSELGADVVHLDAPTLAQVLGEYLGQTQHWERSTISMLGYAAAEMNGRLLSRLGSDIDPDDVTGDLFITLPSRIRAMSRRESFLPGTSSDERWEDIKISRVLEALVQSADAQRRQEGSCSNQKNLVIHIHNYLELSSISETIISKLRSIVDRMWQSGRRVIIIGSTSSSPDTARQWRMLLRSSKDDCHLVPFHVNLESQKRQRIEQNDAIEENLHNISSMLRTLGGKAVGVSWTPSDSWQLSAADQEQFTPDLRSILGKGVYDVQWVYRLVTLILGKDVPSPHPREFGLRHLREALAEMTAVDKQWADKYSAAPPYYSPLFSTSTSNEPFTSIDPQTSGEANASASNNYDKYEKKLLSGLINSKDIRTTFDDIVVPESTKESLIALTSLSLVQPEAFSYGVLKTERIPGCLLYGPPGTGKTLLAKAVAKESGANMLEVSAASINDMYVGQSEKNVRALFSLARKLAPAVIFLDEADALLRSRRGSHHRVAHRETITQFLREWDGLTDMRAFIMVATNRPFDLDEAVLRRLPRKMLVDLPLRAEREAILRVILRDEILDEESVSISRLAEETDLYSGSDLKNMCVSAAMHAVREEMRAKKQASAAGQNTGTTAACSDGTSAADPSGSDRAPQPLPRRVLTRAHFDKALAEISASISDDMESLKAIRKFDEQYGDGGRQRRRRRNAMGFEVGPKLVGSEEARVRKPLLA</sequence>
<evidence type="ECO:0000256" key="1">
    <source>
        <dbReference type="ARBA" id="ARBA00004572"/>
    </source>
</evidence>
<dbReference type="InterPro" id="IPR003959">
    <property type="entry name" value="ATPase_AAA_core"/>
</dbReference>
<dbReference type="InterPro" id="IPR041569">
    <property type="entry name" value="AAA_lid_3"/>
</dbReference>
<comment type="caution">
    <text evidence="7">The sequence shown here is derived from an EMBL/GenBank/DDBJ whole genome shotgun (WGS) entry which is preliminary data.</text>
</comment>
<keyword evidence="4" id="KW-0067">ATP-binding</keyword>
<dbReference type="SMART" id="SM00382">
    <property type="entry name" value="AAA"/>
    <property type="match status" value="1"/>
</dbReference>
<dbReference type="Pfam" id="PF17862">
    <property type="entry name" value="AAA_lid_3"/>
    <property type="match status" value="1"/>
</dbReference>
<organism evidence="7 8">
    <name type="scientific">Phialemonium thermophilum</name>
    <dbReference type="NCBI Taxonomy" id="223376"/>
    <lineage>
        <taxon>Eukaryota</taxon>
        <taxon>Fungi</taxon>
        <taxon>Dikarya</taxon>
        <taxon>Ascomycota</taxon>
        <taxon>Pezizomycotina</taxon>
        <taxon>Sordariomycetes</taxon>
        <taxon>Sordariomycetidae</taxon>
        <taxon>Cephalothecales</taxon>
        <taxon>Cephalothecaceae</taxon>
        <taxon>Phialemonium</taxon>
    </lineage>
</organism>
<dbReference type="EMBL" id="JAZHXJ010000010">
    <property type="protein sequence ID" value="KAL1883053.1"/>
    <property type="molecule type" value="Genomic_DNA"/>
</dbReference>
<protein>
    <recommendedName>
        <fullName evidence="6">AAA+ ATPase domain-containing protein</fullName>
    </recommendedName>
</protein>
<evidence type="ECO:0000256" key="3">
    <source>
        <dbReference type="ARBA" id="ARBA00022787"/>
    </source>
</evidence>
<dbReference type="Pfam" id="PF00004">
    <property type="entry name" value="AAA"/>
    <property type="match status" value="1"/>
</dbReference>
<dbReference type="Gene3D" id="3.40.50.300">
    <property type="entry name" value="P-loop containing nucleotide triphosphate hydrolases"/>
    <property type="match status" value="1"/>
</dbReference>
<dbReference type="InterPro" id="IPR003593">
    <property type="entry name" value="AAA+_ATPase"/>
</dbReference>
<keyword evidence="3" id="KW-0472">Membrane</keyword>
<comment type="subcellular location">
    <subcellularLocation>
        <location evidence="1">Mitochondrion outer membrane</location>
        <topology evidence="1">Single-pass membrane protein</topology>
    </subcellularLocation>
</comment>
<feature type="compositionally biased region" description="Basic and acidic residues" evidence="5">
    <location>
        <begin position="61"/>
        <end position="70"/>
    </location>
</feature>
<proteinExistence type="predicted"/>
<evidence type="ECO:0000256" key="5">
    <source>
        <dbReference type="SAM" id="MobiDB-lite"/>
    </source>
</evidence>
<dbReference type="InterPro" id="IPR027417">
    <property type="entry name" value="P-loop_NTPase"/>
</dbReference>
<evidence type="ECO:0000259" key="6">
    <source>
        <dbReference type="SMART" id="SM00382"/>
    </source>
</evidence>
<feature type="region of interest" description="Disordered" evidence="5">
    <location>
        <begin position="22"/>
        <end position="90"/>
    </location>
</feature>
<feature type="compositionally biased region" description="Polar residues" evidence="5">
    <location>
        <begin position="852"/>
        <end position="867"/>
    </location>
</feature>
<evidence type="ECO:0000256" key="2">
    <source>
        <dbReference type="ARBA" id="ARBA00022741"/>
    </source>
</evidence>
<evidence type="ECO:0000256" key="4">
    <source>
        <dbReference type="ARBA" id="ARBA00022840"/>
    </source>
</evidence>
<gene>
    <name evidence="7" type="ORF">VTK73DRAFT_128</name>
</gene>
<feature type="region of interest" description="Disordered" evidence="5">
    <location>
        <begin position="846"/>
        <end position="885"/>
    </location>
</feature>
<keyword evidence="8" id="KW-1185">Reference proteome</keyword>
<dbReference type="Proteomes" id="UP001586593">
    <property type="component" value="Unassembled WGS sequence"/>
</dbReference>
<keyword evidence="3" id="KW-0496">Mitochondrion</keyword>
<dbReference type="SUPFAM" id="SSF52540">
    <property type="entry name" value="P-loop containing nucleoside triphosphate hydrolases"/>
    <property type="match status" value="1"/>
</dbReference>
<evidence type="ECO:0000313" key="8">
    <source>
        <dbReference type="Proteomes" id="UP001586593"/>
    </source>
</evidence>
<evidence type="ECO:0000313" key="7">
    <source>
        <dbReference type="EMBL" id="KAL1883053.1"/>
    </source>
</evidence>
<dbReference type="PANTHER" id="PTHR45644">
    <property type="entry name" value="AAA ATPASE, PUTATIVE (AFU_ORTHOLOGUE AFUA_2G12920)-RELATED-RELATED"/>
    <property type="match status" value="1"/>
</dbReference>
<reference evidence="7 8" key="1">
    <citation type="journal article" date="2024" name="Commun. Biol.">
        <title>Comparative genomic analysis of thermophilic fungi reveals convergent evolutionary adaptations and gene losses.</title>
        <authorList>
            <person name="Steindorff A.S."/>
            <person name="Aguilar-Pontes M.V."/>
            <person name="Robinson A.J."/>
            <person name="Andreopoulos B."/>
            <person name="LaButti K."/>
            <person name="Kuo A."/>
            <person name="Mondo S."/>
            <person name="Riley R."/>
            <person name="Otillar R."/>
            <person name="Haridas S."/>
            <person name="Lipzen A."/>
            <person name="Grimwood J."/>
            <person name="Schmutz J."/>
            <person name="Clum A."/>
            <person name="Reid I.D."/>
            <person name="Moisan M.C."/>
            <person name="Butler G."/>
            <person name="Nguyen T.T.M."/>
            <person name="Dewar K."/>
            <person name="Conant G."/>
            <person name="Drula E."/>
            <person name="Henrissat B."/>
            <person name="Hansel C."/>
            <person name="Singer S."/>
            <person name="Hutchinson M.I."/>
            <person name="de Vries R.P."/>
            <person name="Natvig D.O."/>
            <person name="Powell A.J."/>
            <person name="Tsang A."/>
            <person name="Grigoriev I.V."/>
        </authorList>
    </citation>
    <scope>NUCLEOTIDE SEQUENCE [LARGE SCALE GENOMIC DNA]</scope>
    <source>
        <strain evidence="7 8">ATCC 24622</strain>
    </source>
</reference>
<keyword evidence="2" id="KW-0547">Nucleotide-binding</keyword>
<dbReference type="InterPro" id="IPR051701">
    <property type="entry name" value="Mito_OM_Translocase_MSP1"/>
</dbReference>
<feature type="domain" description="AAA+ ATPase" evidence="6">
    <location>
        <begin position="655"/>
        <end position="789"/>
    </location>
</feature>